<keyword evidence="1" id="KW-0732">Signal</keyword>
<sequence length="81" mass="9057">MKLKMKKIMALIAVGLVSGLLVARPAAAAEMNFAVQAIIPGNQIDKSQTYFDLRMKPGQKQDIEVELRNDTKKRCYCRNSS</sequence>
<name>W7BEQ8_9LIST</name>
<dbReference type="Proteomes" id="UP000019246">
    <property type="component" value="Unassembled WGS sequence"/>
</dbReference>
<reference evidence="3 4" key="1">
    <citation type="journal article" date="2014" name="Int. J. Syst. Evol. Microbiol.">
        <title>Listeria floridensis sp. nov., Listeria aquatica sp. nov., Listeria cornellensis sp. nov., Listeria riparia sp. nov. and Listeria grandensis sp. nov., from agricultural and natural environments.</title>
        <authorList>
            <person name="den Bakker H.C."/>
            <person name="Warchocki S."/>
            <person name="Wright E.M."/>
            <person name="Allred A.F."/>
            <person name="Ahlstrom C."/>
            <person name="Manuel C.S."/>
            <person name="Stasiewicz M.J."/>
            <person name="Burrell A."/>
            <person name="Roof S."/>
            <person name="Strawn L."/>
            <person name="Fortes E.D."/>
            <person name="Nightingale K.K."/>
            <person name="Kephart D."/>
            <person name="Wiedmann M."/>
        </authorList>
    </citation>
    <scope>NUCLEOTIDE SEQUENCE [LARGE SCALE GENOMIC DNA]</scope>
    <source>
        <strain evidence="3 4">FSL S10-1188</strain>
    </source>
</reference>
<dbReference type="PATRIC" id="fig|1265818.5.peg.591"/>
<feature type="signal peptide" evidence="1">
    <location>
        <begin position="1"/>
        <end position="28"/>
    </location>
</feature>
<evidence type="ECO:0000256" key="1">
    <source>
        <dbReference type="SAM" id="SignalP"/>
    </source>
</evidence>
<dbReference type="InterPro" id="IPR010317">
    <property type="entry name" value="WxLIP_PGBD"/>
</dbReference>
<dbReference type="STRING" id="1265818.MAQA_02902"/>
<dbReference type="AlphaFoldDB" id="W7BEQ8"/>
<evidence type="ECO:0000259" key="2">
    <source>
        <dbReference type="Pfam" id="PF06030"/>
    </source>
</evidence>
<protein>
    <submittedName>
        <fullName evidence="3">Cell surface protein</fullName>
    </submittedName>
</protein>
<dbReference type="RefSeq" id="WP_241463029.1">
    <property type="nucleotide sequence ID" value="NZ_AOCG01000002.1"/>
</dbReference>
<evidence type="ECO:0000313" key="4">
    <source>
        <dbReference type="Proteomes" id="UP000019246"/>
    </source>
</evidence>
<organism evidence="3 4">
    <name type="scientific">Listeria aquatica FSL S10-1188</name>
    <dbReference type="NCBI Taxonomy" id="1265818"/>
    <lineage>
        <taxon>Bacteria</taxon>
        <taxon>Bacillati</taxon>
        <taxon>Bacillota</taxon>
        <taxon>Bacilli</taxon>
        <taxon>Bacillales</taxon>
        <taxon>Listeriaceae</taxon>
        <taxon>Listeria</taxon>
    </lineage>
</organism>
<feature type="chain" id="PRO_5004888942" evidence="1">
    <location>
        <begin position="29"/>
        <end position="81"/>
    </location>
</feature>
<keyword evidence="4" id="KW-1185">Reference proteome</keyword>
<feature type="domain" description="WxL Interacting Protein peptidoglycan binding" evidence="2">
    <location>
        <begin position="33"/>
        <end position="75"/>
    </location>
</feature>
<dbReference type="Pfam" id="PF06030">
    <property type="entry name" value="WxLIP_PGBD"/>
    <property type="match status" value="1"/>
</dbReference>
<evidence type="ECO:0000313" key="3">
    <source>
        <dbReference type="EMBL" id="EUJ21626.1"/>
    </source>
</evidence>
<proteinExistence type="predicted"/>
<accession>W7BEQ8</accession>
<comment type="caution">
    <text evidence="3">The sequence shown here is derived from an EMBL/GenBank/DDBJ whole genome shotgun (WGS) entry which is preliminary data.</text>
</comment>
<gene>
    <name evidence="3" type="ORF">MAQA_02902</name>
</gene>
<dbReference type="EMBL" id="AOCG01000002">
    <property type="protein sequence ID" value="EUJ21626.1"/>
    <property type="molecule type" value="Genomic_DNA"/>
</dbReference>